<dbReference type="InterPro" id="IPR017853">
    <property type="entry name" value="GH"/>
</dbReference>
<dbReference type="PANTHER" id="PTHR43002">
    <property type="entry name" value="GLYCOGEN DEBRANCHING ENZYME"/>
    <property type="match status" value="1"/>
</dbReference>
<dbReference type="CDD" id="cd11326">
    <property type="entry name" value="AmyAc_Glg_debranch"/>
    <property type="match status" value="1"/>
</dbReference>
<dbReference type="AlphaFoldDB" id="A0A0E3ZWZ6"/>
<dbReference type="GO" id="GO:0004135">
    <property type="term" value="F:amylo-alpha-1,6-glucosidase activity"/>
    <property type="evidence" value="ECO:0007669"/>
    <property type="project" value="InterPro"/>
</dbReference>
<feature type="region of interest" description="Disordered" evidence="4">
    <location>
        <begin position="479"/>
        <end position="498"/>
    </location>
</feature>
<dbReference type="KEGG" id="srd:SD10_18900"/>
<dbReference type="SUPFAM" id="SSF51011">
    <property type="entry name" value="Glycosyl hydrolase domain"/>
    <property type="match status" value="1"/>
</dbReference>
<gene>
    <name evidence="6" type="ORF">SD10_18900</name>
</gene>
<dbReference type="STRING" id="1379870.SD10_18900"/>
<dbReference type="NCBIfam" id="TIGR02100">
    <property type="entry name" value="glgX_debranch"/>
    <property type="match status" value="1"/>
</dbReference>
<dbReference type="Gene3D" id="2.60.40.10">
    <property type="entry name" value="Immunoglobulins"/>
    <property type="match status" value="1"/>
</dbReference>
<dbReference type="SMART" id="SM00642">
    <property type="entry name" value="Aamy"/>
    <property type="match status" value="1"/>
</dbReference>
<dbReference type="Pfam" id="PF02922">
    <property type="entry name" value="CBM_48"/>
    <property type="match status" value="1"/>
</dbReference>
<dbReference type="InterPro" id="IPR013783">
    <property type="entry name" value="Ig-like_fold"/>
</dbReference>
<evidence type="ECO:0000313" key="6">
    <source>
        <dbReference type="EMBL" id="AKD56660.1"/>
    </source>
</evidence>
<accession>A0A0E3ZWZ6</accession>
<evidence type="ECO:0000256" key="4">
    <source>
        <dbReference type="SAM" id="MobiDB-lite"/>
    </source>
</evidence>
<name>A0A0E3ZWZ6_9BACT</name>
<dbReference type="InterPro" id="IPR014756">
    <property type="entry name" value="Ig_E-set"/>
</dbReference>
<dbReference type="RefSeq" id="WP_046575862.1">
    <property type="nucleotide sequence ID" value="NZ_CP010429.1"/>
</dbReference>
<dbReference type="InterPro" id="IPR013780">
    <property type="entry name" value="Glyco_hydro_b"/>
</dbReference>
<dbReference type="EMBL" id="CP010429">
    <property type="protein sequence ID" value="AKD56660.1"/>
    <property type="molecule type" value="Genomic_DNA"/>
</dbReference>
<dbReference type="PATRIC" id="fig|1379870.5.peg.4083"/>
<dbReference type="InterPro" id="IPR006047">
    <property type="entry name" value="GH13_cat_dom"/>
</dbReference>
<keyword evidence="3" id="KW-0326">Glycosidase</keyword>
<dbReference type="InterPro" id="IPR011837">
    <property type="entry name" value="Glycogen_debranch_GlgX"/>
</dbReference>
<sequence>MSKQSKSKSFFESIKSRPGKPYPLGATYDTEGVNFALFSENATAVYLCLYNPSDPAEEVARITLEERTDLVWHIYIEGLRPGQLYGFRVDGPYSPETGHFFNPNKLLLDPYAHAINAPVNHNNAWLGYDYTKKASEHHKNEAILSMSEEDSGPSMPKSVIIDTAFDWEDDTAPDTPLHRSIIYEMHVKGFSYLHPTIDERVRGTYAGIGTPESVDYLKRLGITAVELLPVHQFTDESYWGYNSIGFFAPQNTYSSSGMAGQQVVEFKQMVKNLHQAGIEVILDVVYNHTAEGNQLGPTLSFKGIDNRVYYHQVGDNPAYYMDYTGTGNTFNLSHPRVLQLVMDSLRYWVTDMHVDGFRFDLASALIRTDEEFGSVSSFLDTVAQDPILARVKLIAEPWDIQSYNVGGFPVRWSEWNGKFRDSLRSFWKGDDSKAAETAIRLLGSPDLYANDGRSPANSINLITAHDGFTLNDLVSYNDKHNEANGENNNDGSNDNMSWNCGAEGPTDDEAINELRERQKRNFLTTMLLSQGTPMLVMGDECGRTQQGNNNGYNQDSEISWMDWHWNDKQQALFEFTSQLTDLRRTIPLLSRRRFFDREQVAYLLPNGGEMTSDDLENPHTHCLALFIDGLRVSEQTEDGQDIGDEQLIWILNAYWEPIDFMLPKIGRKSSQWEIVVNTDTGEIHPNGSPIKGGHEISVPGRSSLLLRLK</sequence>
<dbReference type="Proteomes" id="UP000033054">
    <property type="component" value="Chromosome"/>
</dbReference>
<keyword evidence="7" id="KW-1185">Reference proteome</keyword>
<protein>
    <submittedName>
        <fullName evidence="6">Malto-oligosyltrehalose synthase</fullName>
    </submittedName>
</protein>
<dbReference type="CDD" id="cd02856">
    <property type="entry name" value="E_set_GDE_Isoamylase_N"/>
    <property type="match status" value="1"/>
</dbReference>
<feature type="domain" description="Glycosyl hydrolase family 13 catalytic" evidence="5">
    <location>
        <begin position="184"/>
        <end position="583"/>
    </location>
</feature>
<proteinExistence type="inferred from homology"/>
<comment type="similarity">
    <text evidence="1">Belongs to the glycosyl hydrolase 13 family.</text>
</comment>
<evidence type="ECO:0000256" key="3">
    <source>
        <dbReference type="ARBA" id="ARBA00023295"/>
    </source>
</evidence>
<keyword evidence="2" id="KW-0378">Hydrolase</keyword>
<dbReference type="Gene3D" id="3.20.20.80">
    <property type="entry name" value="Glycosidases"/>
    <property type="match status" value="1"/>
</dbReference>
<dbReference type="InterPro" id="IPR004193">
    <property type="entry name" value="Glyco_hydro_13_N"/>
</dbReference>
<dbReference type="Pfam" id="PF00128">
    <property type="entry name" value="Alpha-amylase"/>
    <property type="match status" value="1"/>
</dbReference>
<dbReference type="Gene3D" id="2.60.40.1180">
    <property type="entry name" value="Golgi alpha-mannosidase II"/>
    <property type="match status" value="1"/>
</dbReference>
<organism evidence="6 7">
    <name type="scientific">Spirosoma radiotolerans</name>
    <dbReference type="NCBI Taxonomy" id="1379870"/>
    <lineage>
        <taxon>Bacteria</taxon>
        <taxon>Pseudomonadati</taxon>
        <taxon>Bacteroidota</taxon>
        <taxon>Cytophagia</taxon>
        <taxon>Cytophagales</taxon>
        <taxon>Cytophagaceae</taxon>
        <taxon>Spirosoma</taxon>
    </lineage>
</organism>
<evidence type="ECO:0000256" key="1">
    <source>
        <dbReference type="ARBA" id="ARBA00008061"/>
    </source>
</evidence>
<reference evidence="6 7" key="1">
    <citation type="journal article" date="2014" name="Curr. Microbiol.">
        <title>Spirosoma radiotolerans sp. nov., a gamma-radiation-resistant bacterium isolated from gamma ray-irradiated soil.</title>
        <authorList>
            <person name="Lee J.J."/>
            <person name="Srinivasan S."/>
            <person name="Lim S."/>
            <person name="Joe M."/>
            <person name="Im S."/>
            <person name="Bae S.I."/>
            <person name="Park K.R."/>
            <person name="Han J.H."/>
            <person name="Park S.H."/>
            <person name="Joo B.M."/>
            <person name="Park S.J."/>
            <person name="Kim M.K."/>
        </authorList>
    </citation>
    <scope>NUCLEOTIDE SEQUENCE [LARGE SCALE GENOMIC DNA]</scope>
    <source>
        <strain evidence="6 7">DG5A</strain>
    </source>
</reference>
<dbReference type="SUPFAM" id="SSF51445">
    <property type="entry name" value="(Trans)glycosidases"/>
    <property type="match status" value="1"/>
</dbReference>
<evidence type="ECO:0000313" key="7">
    <source>
        <dbReference type="Proteomes" id="UP000033054"/>
    </source>
</evidence>
<dbReference type="SUPFAM" id="SSF81296">
    <property type="entry name" value="E set domains"/>
    <property type="match status" value="1"/>
</dbReference>
<feature type="compositionally biased region" description="Low complexity" evidence="4">
    <location>
        <begin position="484"/>
        <end position="498"/>
    </location>
</feature>
<dbReference type="HOGENOM" id="CLU_011725_1_1_10"/>
<evidence type="ECO:0000259" key="5">
    <source>
        <dbReference type="SMART" id="SM00642"/>
    </source>
</evidence>
<dbReference type="InterPro" id="IPR044505">
    <property type="entry name" value="GlgX_Isoamylase_N_E_set"/>
</dbReference>
<evidence type="ECO:0000256" key="2">
    <source>
        <dbReference type="ARBA" id="ARBA00022801"/>
    </source>
</evidence>
<dbReference type="OrthoDB" id="9761875at2"/>
<dbReference type="GO" id="GO:0005980">
    <property type="term" value="P:glycogen catabolic process"/>
    <property type="evidence" value="ECO:0007669"/>
    <property type="project" value="InterPro"/>
</dbReference>